<protein>
    <recommendedName>
        <fullName evidence="2 8">DNA-directed RNA polymerase</fullName>
        <ecNumber evidence="2 8">2.7.7.6</ecNumber>
    </recommendedName>
</protein>
<dbReference type="SUPFAM" id="SSF56672">
    <property type="entry name" value="DNA/RNA polymerases"/>
    <property type="match status" value="1"/>
</dbReference>
<evidence type="ECO:0000256" key="5">
    <source>
        <dbReference type="ARBA" id="ARBA00022695"/>
    </source>
</evidence>
<dbReference type="InterPro" id="IPR002092">
    <property type="entry name" value="DNA-dir_Rpol_phage-type"/>
</dbReference>
<evidence type="ECO:0000256" key="4">
    <source>
        <dbReference type="ARBA" id="ARBA00022679"/>
    </source>
</evidence>
<evidence type="ECO:0000313" key="13">
    <source>
        <dbReference type="Proteomes" id="UP001515480"/>
    </source>
</evidence>
<evidence type="ECO:0000259" key="11">
    <source>
        <dbReference type="Pfam" id="PF14700"/>
    </source>
</evidence>
<keyword evidence="5 8" id="KW-0548">Nucleotidyltransferase</keyword>
<dbReference type="InterPro" id="IPR029262">
    <property type="entry name" value="RPOL_N"/>
</dbReference>
<evidence type="ECO:0000259" key="10">
    <source>
        <dbReference type="Pfam" id="PF00940"/>
    </source>
</evidence>
<dbReference type="EMBL" id="JBGBPQ010000030">
    <property type="protein sequence ID" value="KAL1495938.1"/>
    <property type="molecule type" value="Genomic_DNA"/>
</dbReference>
<dbReference type="Pfam" id="PF00940">
    <property type="entry name" value="RNA_pol"/>
    <property type="match status" value="1"/>
</dbReference>
<dbReference type="PANTHER" id="PTHR10102:SF0">
    <property type="entry name" value="DNA-DIRECTED RNA POLYMERASE, MITOCHONDRIAL"/>
    <property type="match status" value="1"/>
</dbReference>
<sequence>MRRLASHLARRARAPAFPRRHKSSSSSLMWGESLDYLKWEQWAMDAERWQSEEHATPWSADDEPELWQTFSSDVLEAEASGQLSGQLSGELTAPELREDLPERLYVGEDVFGKKVDLMCPKMADASSLDPDTWTKILKQSIAFKSWERALQQGMLDSLSPVDRLQARQEMRELRLIEQGIQEYRARFARELASRHSAGNAKDRDKERKFTAQELLDRSNPRHVVRTNLWFERISTEISNELGEALDRLAKRKPGEFRKYLNEPGAKWLSRVLVREMSPTQRDLAILQLCELALKKASRDAWHEERPDGSETRFETAMKRLEALDPLEPSQVFFEAVQTSPCVAQDCRDDLPFNALQQADPVGAKLGNELLAAVTEKTKEEKEKLAKKLAVITINSSGFMLLQGRKSKASKSSVFSNIGLQVQAQLWRDRKQVELKQRIQKTRVEMFLMKHASESENVERRNEDGSPSPYMLMKYQVKRDKQRLVKMDDMLTASIRPLMPQDVQADSARYNWDHKIQMGSYLWDKMLRLATINGEENSAFCEEEGGNHFLAARGVYSKVITGNLGALKKHLYFDHDPMLTPPLQWTKLPGELPRGGFLHNPTIFVRTNDELHLKRLRDCDPAQLAPVLEGLNAVQKTGWRINNRVLQLVHNAWNLRLDVPFLPERFTKESKKVSHRQQDLLVKRMGREWDTLDEIEQHERLEQLQQLKNERYAREKYEANTHSELCTAKLTLAVAEMYRDDVFYFAHNIDFRGRVYPMSPHLSHVNNDLCRGLLLFAESKPLGEHGLFWLKVHLANLYGHTKLSFEERTAWVDDVISSGRLNAVVNQPFDESNLKWWAEADSPLQMLAACMELEKAVKSPSPELYRSNFPVHQDGSCNGLQHYAALGRDLQGGSQVNLVPSTQPQDVYSEVMRSVIQKVEADASSHENEKIRTMAQLLQGKITRKVVKQTVMTSVYGVTLKGASDQVLKRLEDIQELKTVQDSQLREMASYVARHTLGSLSDSFAGGTQTMNWLRRCARAITKQVQSPVEWTTPLGLPVVQPYYAVNEVSIRTVAQRMKLQQNVPDKLNTLKHQNGFPPNYVHSLDASHMLMSARRCVDSGVTFAAVHDSYWTHASSVPLMNKILREEFVALHTPPLLEHLRDSFAQRYSDTKDAPEWESDPELSLPTRGELDLDKVKDSPYFFA</sequence>
<evidence type="ECO:0000256" key="6">
    <source>
        <dbReference type="ARBA" id="ARBA00023163"/>
    </source>
</evidence>
<dbReference type="Gene3D" id="1.10.1320.10">
    <property type="entry name" value="DNA-directed RNA polymerase, N-terminal domain"/>
    <property type="match status" value="1"/>
</dbReference>
<feature type="domain" description="DNA-directed RNA polymerase C-terminal" evidence="10">
    <location>
        <begin position="779"/>
        <end position="1153"/>
    </location>
</feature>
<comment type="similarity">
    <text evidence="1 8">Belongs to the phage and mitochondrial RNA polymerase family.</text>
</comment>
<dbReference type="Gene3D" id="1.10.150.20">
    <property type="entry name" value="5' to 3' exonuclease, C-terminal subdomain"/>
    <property type="match status" value="1"/>
</dbReference>
<dbReference type="PANTHER" id="PTHR10102">
    <property type="entry name" value="DNA-DIRECTED RNA POLYMERASE, MITOCHONDRIAL"/>
    <property type="match status" value="1"/>
</dbReference>
<gene>
    <name evidence="12" type="ORF">AB1Y20_014580</name>
</gene>
<feature type="domain" description="DNA-directed RNA polymerase N-terminal" evidence="11">
    <location>
        <begin position="566"/>
        <end position="633"/>
    </location>
</feature>
<evidence type="ECO:0000256" key="9">
    <source>
        <dbReference type="SAM" id="MobiDB-lite"/>
    </source>
</evidence>
<evidence type="ECO:0000256" key="7">
    <source>
        <dbReference type="ARBA" id="ARBA00048552"/>
    </source>
</evidence>
<reference evidence="12 13" key="1">
    <citation type="journal article" date="2024" name="Science">
        <title>Giant polyketide synthase enzymes in the biosynthesis of giant marine polyether toxins.</title>
        <authorList>
            <person name="Fallon T.R."/>
            <person name="Shende V.V."/>
            <person name="Wierzbicki I.H."/>
            <person name="Pendleton A.L."/>
            <person name="Watervoot N.F."/>
            <person name="Auber R.P."/>
            <person name="Gonzalez D.J."/>
            <person name="Wisecaver J.H."/>
            <person name="Moore B.S."/>
        </authorList>
    </citation>
    <scope>NUCLEOTIDE SEQUENCE [LARGE SCALE GENOMIC DNA]</scope>
    <source>
        <strain evidence="12 13">12B1</strain>
    </source>
</reference>
<dbReference type="InterPro" id="IPR046950">
    <property type="entry name" value="DNA-dir_Rpol_C_phage-type"/>
</dbReference>
<dbReference type="InterPro" id="IPR043502">
    <property type="entry name" value="DNA/RNA_pol_sf"/>
</dbReference>
<evidence type="ECO:0000256" key="3">
    <source>
        <dbReference type="ARBA" id="ARBA00022478"/>
    </source>
</evidence>
<keyword evidence="13" id="KW-1185">Reference proteome</keyword>
<evidence type="ECO:0000256" key="1">
    <source>
        <dbReference type="ARBA" id="ARBA00009493"/>
    </source>
</evidence>
<comment type="caution">
    <text evidence="12">The sequence shown here is derived from an EMBL/GenBank/DDBJ whole genome shotgun (WGS) entry which is preliminary data.</text>
</comment>
<dbReference type="Proteomes" id="UP001515480">
    <property type="component" value="Unassembled WGS sequence"/>
</dbReference>
<feature type="region of interest" description="Disordered" evidence="9">
    <location>
        <begin position="1151"/>
        <end position="1171"/>
    </location>
</feature>
<proteinExistence type="inferred from homology"/>
<dbReference type="GO" id="GO:0003677">
    <property type="term" value="F:DNA binding"/>
    <property type="evidence" value="ECO:0007669"/>
    <property type="project" value="InterPro"/>
</dbReference>
<keyword evidence="3 8" id="KW-0240">DNA-directed RNA polymerase</keyword>
<dbReference type="GO" id="GO:0003899">
    <property type="term" value="F:DNA-directed RNA polymerase activity"/>
    <property type="evidence" value="ECO:0007669"/>
    <property type="project" value="UniProtKB-EC"/>
</dbReference>
<accession>A0AB34IDN9</accession>
<name>A0AB34IDN9_PRYPA</name>
<dbReference type="AlphaFoldDB" id="A0AB34IDN9"/>
<evidence type="ECO:0000256" key="2">
    <source>
        <dbReference type="ARBA" id="ARBA00012418"/>
    </source>
</evidence>
<organism evidence="12 13">
    <name type="scientific">Prymnesium parvum</name>
    <name type="common">Toxic golden alga</name>
    <dbReference type="NCBI Taxonomy" id="97485"/>
    <lineage>
        <taxon>Eukaryota</taxon>
        <taxon>Haptista</taxon>
        <taxon>Haptophyta</taxon>
        <taxon>Prymnesiophyceae</taxon>
        <taxon>Prymnesiales</taxon>
        <taxon>Prymnesiaceae</taxon>
        <taxon>Prymnesium</taxon>
    </lineage>
</organism>
<dbReference type="GO" id="GO:0006390">
    <property type="term" value="P:mitochondrial transcription"/>
    <property type="evidence" value="ECO:0007669"/>
    <property type="project" value="TreeGrafter"/>
</dbReference>
<dbReference type="Pfam" id="PF14700">
    <property type="entry name" value="RPOL_N"/>
    <property type="match status" value="1"/>
</dbReference>
<keyword evidence="4 8" id="KW-0808">Transferase</keyword>
<comment type="function">
    <text evidence="8">DNA-dependent RNA polymerase catalyzes the transcription of DNA into RNA using the four ribonucleoside triphosphates as substrates.</text>
</comment>
<evidence type="ECO:0000256" key="8">
    <source>
        <dbReference type="RuleBase" id="RU003805"/>
    </source>
</evidence>
<evidence type="ECO:0000313" key="12">
    <source>
        <dbReference type="EMBL" id="KAL1495938.1"/>
    </source>
</evidence>
<dbReference type="PROSITE" id="PS00900">
    <property type="entry name" value="RNA_POL_PHAGE_1"/>
    <property type="match status" value="1"/>
</dbReference>
<dbReference type="EC" id="2.7.7.6" evidence="2 8"/>
<comment type="catalytic activity">
    <reaction evidence="7 8">
        <text>RNA(n) + a ribonucleoside 5'-triphosphate = RNA(n+1) + diphosphate</text>
        <dbReference type="Rhea" id="RHEA:21248"/>
        <dbReference type="Rhea" id="RHEA-COMP:14527"/>
        <dbReference type="Rhea" id="RHEA-COMP:17342"/>
        <dbReference type="ChEBI" id="CHEBI:33019"/>
        <dbReference type="ChEBI" id="CHEBI:61557"/>
        <dbReference type="ChEBI" id="CHEBI:140395"/>
        <dbReference type="EC" id="2.7.7.6"/>
    </reaction>
</comment>
<keyword evidence="6 8" id="KW-0804">Transcription</keyword>
<dbReference type="InterPro" id="IPR037159">
    <property type="entry name" value="RNA_POL_N_sf"/>
</dbReference>
<dbReference type="PROSITE" id="PS00489">
    <property type="entry name" value="RNA_POL_PHAGE_2"/>
    <property type="match status" value="1"/>
</dbReference>
<dbReference type="Gene3D" id="1.10.287.280">
    <property type="match status" value="1"/>
</dbReference>
<dbReference type="GO" id="GO:0034245">
    <property type="term" value="C:mitochondrial DNA-directed RNA polymerase complex"/>
    <property type="evidence" value="ECO:0007669"/>
    <property type="project" value="TreeGrafter"/>
</dbReference>